<proteinExistence type="predicted"/>
<comment type="caution">
    <text evidence="1">The sequence shown here is derived from an EMBL/GenBank/DDBJ whole genome shotgun (WGS) entry which is preliminary data.</text>
</comment>
<dbReference type="Proteomes" id="UP000465302">
    <property type="component" value="Unassembled WGS sequence"/>
</dbReference>
<organism evidence="1 2">
    <name type="scientific">Mycolicibacterium agri</name>
    <name type="common">Mycobacterium agri</name>
    <dbReference type="NCBI Taxonomy" id="36811"/>
    <lineage>
        <taxon>Bacteria</taxon>
        <taxon>Bacillati</taxon>
        <taxon>Actinomycetota</taxon>
        <taxon>Actinomycetes</taxon>
        <taxon>Mycobacteriales</taxon>
        <taxon>Mycobacteriaceae</taxon>
        <taxon>Mycolicibacterium</taxon>
    </lineage>
</organism>
<reference evidence="1 2" key="1">
    <citation type="journal article" date="2019" name="Emerg. Microbes Infect.">
        <title>Comprehensive subspecies identification of 175 nontuberculous mycobacteria species based on 7547 genomic profiles.</title>
        <authorList>
            <person name="Matsumoto Y."/>
            <person name="Kinjo T."/>
            <person name="Motooka D."/>
            <person name="Nabeya D."/>
            <person name="Jung N."/>
            <person name="Uechi K."/>
            <person name="Horii T."/>
            <person name="Iida T."/>
            <person name="Fujita J."/>
            <person name="Nakamura S."/>
        </authorList>
    </citation>
    <scope>NUCLEOTIDE SEQUENCE [LARGE SCALE GENOMIC DNA]</scope>
    <source>
        <strain evidence="1 2">JCM 6377</strain>
    </source>
</reference>
<dbReference type="EMBL" id="BLKS01000001">
    <property type="protein sequence ID" value="GFG52728.1"/>
    <property type="molecule type" value="Genomic_DNA"/>
</dbReference>
<sequence>MSLAPVIIVRPMDIPILGSTAMANGELTRHDLRTRFTPIFRDVYIRKDAEVTAAVKARAAWLSTGAVLCGVSAAAVHGTKWLDPHDPAEIIRANAYPQKGMVVRRYRLADDDVCLARSMEVTTEARTAYDLGRRLPLAAGLAHLDALMNATRFDIDAVEAIAQRSPRARGLRQLRQTLALVDGGAESPYESLTRLLLIQRGFPRPTTQIPVYDERGRLFARIDIGWPEYRVGVDFEGKHHWTEPRQWDWDLERYAKLPELGWLDTRVTARILHHRRGDFFDRVGAALISRGCPQTW</sequence>
<name>A0A7I9W5T9_MYCAG</name>
<protein>
    <recommendedName>
        <fullName evidence="3">DUF559 domain-containing protein</fullName>
    </recommendedName>
</protein>
<evidence type="ECO:0000313" key="1">
    <source>
        <dbReference type="EMBL" id="GFG52728.1"/>
    </source>
</evidence>
<evidence type="ECO:0000313" key="2">
    <source>
        <dbReference type="Proteomes" id="UP000465302"/>
    </source>
</evidence>
<accession>A0A7I9W5T9</accession>
<evidence type="ECO:0008006" key="3">
    <source>
        <dbReference type="Google" id="ProtNLM"/>
    </source>
</evidence>
<dbReference type="AlphaFoldDB" id="A0A7I9W5T9"/>
<gene>
    <name evidence="1" type="ORF">MAGR_41690</name>
</gene>